<dbReference type="Proteomes" id="UP000187203">
    <property type="component" value="Unassembled WGS sequence"/>
</dbReference>
<gene>
    <name evidence="3" type="ORF">COLO4_13140</name>
</gene>
<evidence type="ECO:0000256" key="1">
    <source>
        <dbReference type="ARBA" id="ARBA00038242"/>
    </source>
</evidence>
<dbReference type="STRING" id="93759.A0A1R3JXU5"/>
<dbReference type="CDD" id="cd07816">
    <property type="entry name" value="Bet_v1-like"/>
    <property type="match status" value="1"/>
</dbReference>
<dbReference type="Pfam" id="PF00407">
    <property type="entry name" value="Bet_v_1"/>
    <property type="match status" value="1"/>
</dbReference>
<dbReference type="Gene3D" id="3.30.530.20">
    <property type="match status" value="1"/>
</dbReference>
<dbReference type="GO" id="GO:0006952">
    <property type="term" value="P:defense response"/>
    <property type="evidence" value="ECO:0007669"/>
    <property type="project" value="InterPro"/>
</dbReference>
<dbReference type="PANTHER" id="PTHR31338">
    <property type="entry name" value="POLYKETIDE CYCLASE/DEHYDRASE AND LIPID TRANSPORT SUPERFAMILY PROTEIN"/>
    <property type="match status" value="1"/>
</dbReference>
<comment type="caution">
    <text evidence="3">The sequence shown here is derived from an EMBL/GenBank/DDBJ whole genome shotgun (WGS) entry which is preliminary data.</text>
</comment>
<proteinExistence type="inferred from homology"/>
<keyword evidence="4" id="KW-1185">Reference proteome</keyword>
<accession>A0A1R3JXU5</accession>
<evidence type="ECO:0000313" key="3">
    <source>
        <dbReference type="EMBL" id="OMO99699.1"/>
    </source>
</evidence>
<dbReference type="PANTHER" id="PTHR31338:SF16">
    <property type="entry name" value="POLYKETIDE CYCLASE_DEHYDRASE AND LIPID TRANSPORT SUPERFAMILY PROTEIN"/>
    <property type="match status" value="1"/>
</dbReference>
<comment type="similarity">
    <text evidence="1">Belongs to the MLP family.</text>
</comment>
<dbReference type="SUPFAM" id="SSF55961">
    <property type="entry name" value="Bet v1-like"/>
    <property type="match status" value="1"/>
</dbReference>
<evidence type="ECO:0000259" key="2">
    <source>
        <dbReference type="SMART" id="SM01037"/>
    </source>
</evidence>
<reference evidence="4" key="1">
    <citation type="submission" date="2013-09" db="EMBL/GenBank/DDBJ databases">
        <title>Corchorus olitorius genome sequencing.</title>
        <authorList>
            <person name="Alam M."/>
            <person name="Haque M.S."/>
            <person name="Islam M.S."/>
            <person name="Emdad E.M."/>
            <person name="Islam M.M."/>
            <person name="Ahmed B."/>
            <person name="Halim A."/>
            <person name="Hossen Q.M.M."/>
            <person name="Hossain M.Z."/>
            <person name="Ahmed R."/>
            <person name="Khan M.M."/>
            <person name="Islam R."/>
            <person name="Rashid M.M."/>
            <person name="Khan S.A."/>
            <person name="Rahman M.S."/>
            <person name="Alam M."/>
            <person name="Yahiya A.S."/>
            <person name="Khan M.S."/>
            <person name="Azam M.S."/>
            <person name="Haque T."/>
            <person name="Lashkar M.Z.H."/>
            <person name="Akhand A.I."/>
            <person name="Morshed G."/>
            <person name="Roy S."/>
            <person name="Uddin K.S."/>
            <person name="Rabeya T."/>
            <person name="Hossain A.S."/>
            <person name="Chowdhury A."/>
            <person name="Snigdha A.R."/>
            <person name="Mortoza M.S."/>
            <person name="Matin S.A."/>
            <person name="Hoque S.M.E."/>
            <person name="Islam M.K."/>
            <person name="Roy D.K."/>
            <person name="Haider R."/>
            <person name="Moosa M.M."/>
            <person name="Elias S.M."/>
            <person name="Hasan A.M."/>
            <person name="Jahan S."/>
            <person name="Shafiuddin M."/>
            <person name="Mahmood N."/>
            <person name="Shommy N.S."/>
        </authorList>
    </citation>
    <scope>NUCLEOTIDE SEQUENCE [LARGE SCALE GENOMIC DNA]</scope>
    <source>
        <strain evidence="4">cv. O-4</strain>
    </source>
</reference>
<dbReference type="InterPro" id="IPR023393">
    <property type="entry name" value="START-like_dom_sf"/>
</dbReference>
<protein>
    <recommendedName>
        <fullName evidence="2">Bet v I/Major latex protein domain-containing protein</fullName>
    </recommendedName>
</protein>
<dbReference type="SMART" id="SM01037">
    <property type="entry name" value="Bet_v_1"/>
    <property type="match status" value="1"/>
</dbReference>
<sequence length="151" mass="17239">MAQIAKMEVQTEIKSSPDKFYDIFRSKTHLMPKISPQHFKDVKFVEGDGKSVGSVRVWSYSASGNQETGKDTIEAIDDESKTITFNMLEGDLLKYYKTFKPILGISPLGQGSLVKWTIEYERQNESIPDPIKYKDFLTSWNKDVDAYLLNA</sequence>
<organism evidence="3 4">
    <name type="scientific">Corchorus olitorius</name>
    <dbReference type="NCBI Taxonomy" id="93759"/>
    <lineage>
        <taxon>Eukaryota</taxon>
        <taxon>Viridiplantae</taxon>
        <taxon>Streptophyta</taxon>
        <taxon>Embryophyta</taxon>
        <taxon>Tracheophyta</taxon>
        <taxon>Spermatophyta</taxon>
        <taxon>Magnoliopsida</taxon>
        <taxon>eudicotyledons</taxon>
        <taxon>Gunneridae</taxon>
        <taxon>Pentapetalae</taxon>
        <taxon>rosids</taxon>
        <taxon>malvids</taxon>
        <taxon>Malvales</taxon>
        <taxon>Malvaceae</taxon>
        <taxon>Grewioideae</taxon>
        <taxon>Apeibeae</taxon>
        <taxon>Corchorus</taxon>
    </lineage>
</organism>
<dbReference type="EMBL" id="AWUE01015082">
    <property type="protein sequence ID" value="OMO99699.1"/>
    <property type="molecule type" value="Genomic_DNA"/>
</dbReference>
<dbReference type="InterPro" id="IPR052006">
    <property type="entry name" value="MLP-like"/>
</dbReference>
<dbReference type="OrthoDB" id="1072116at2759"/>
<name>A0A1R3JXU5_9ROSI</name>
<dbReference type="AlphaFoldDB" id="A0A1R3JXU5"/>
<feature type="domain" description="Bet v I/Major latex protein" evidence="2">
    <location>
        <begin position="2"/>
        <end position="151"/>
    </location>
</feature>
<evidence type="ECO:0000313" key="4">
    <source>
        <dbReference type="Proteomes" id="UP000187203"/>
    </source>
</evidence>
<dbReference type="InterPro" id="IPR000916">
    <property type="entry name" value="Bet_v_I/MLP"/>
</dbReference>